<sequence>MRKIIIASDHGAVALKSEIVSFLKTKNCDVKDMGVNSEDPVDYPDIAALACNEFKKGGYDFGILLCGTGIGVSITANKVKGIRCALIHDLFTAEMAKAHNDANFIAFGGRVKYTVPVTKMIEKFMDTNFAGDRHIRRVEKIMEAEKTV</sequence>
<dbReference type="InterPro" id="IPR004785">
    <property type="entry name" value="RpiB"/>
</dbReference>
<dbReference type="Gene3D" id="3.40.1400.10">
    <property type="entry name" value="Sugar-phosphate isomerase, RpiB/LacA/LacB"/>
    <property type="match status" value="1"/>
</dbReference>
<dbReference type="InterPro" id="IPR036569">
    <property type="entry name" value="RpiB_LacA_LacB_sf"/>
</dbReference>
<proteinExistence type="inferred from homology"/>
<dbReference type="SUPFAM" id="SSF89623">
    <property type="entry name" value="Ribose/Galactose isomerase RpiB/AlsB"/>
    <property type="match status" value="1"/>
</dbReference>
<dbReference type="Pfam" id="PF02502">
    <property type="entry name" value="LacAB_rpiB"/>
    <property type="match status" value="1"/>
</dbReference>
<name>A0A0W8FQK7_9ZZZZ</name>
<dbReference type="GO" id="GO:0005975">
    <property type="term" value="P:carbohydrate metabolic process"/>
    <property type="evidence" value="ECO:0007669"/>
    <property type="project" value="InterPro"/>
</dbReference>
<dbReference type="NCBIfam" id="TIGR00689">
    <property type="entry name" value="rpiB_lacA_lacB"/>
    <property type="match status" value="1"/>
</dbReference>
<dbReference type="EMBL" id="LNQE01000917">
    <property type="protein sequence ID" value="KUG23184.1"/>
    <property type="molecule type" value="Genomic_DNA"/>
</dbReference>
<evidence type="ECO:0000256" key="1">
    <source>
        <dbReference type="ARBA" id="ARBA00008754"/>
    </source>
</evidence>
<accession>A0A0W8FQK7</accession>
<dbReference type="PIRSF" id="PIRSF005384">
    <property type="entry name" value="RpiB_LacA_B"/>
    <property type="match status" value="1"/>
</dbReference>
<dbReference type="NCBIfam" id="NF004051">
    <property type="entry name" value="PRK05571.1"/>
    <property type="match status" value="1"/>
</dbReference>
<dbReference type="InterPro" id="IPR051812">
    <property type="entry name" value="SPI_LacAB/RpiB"/>
</dbReference>
<dbReference type="EC" id="5.3.1.6" evidence="3"/>
<comment type="similarity">
    <text evidence="1">Belongs to the LacAB/RpiB family.</text>
</comment>
<dbReference type="InterPro" id="IPR003500">
    <property type="entry name" value="RpiB_LacA_LacB"/>
</dbReference>
<comment type="caution">
    <text evidence="3">The sequence shown here is derived from an EMBL/GenBank/DDBJ whole genome shotgun (WGS) entry which is preliminary data.</text>
</comment>
<gene>
    <name evidence="3" type="ORF">ASZ90_007025</name>
</gene>
<reference evidence="3" key="1">
    <citation type="journal article" date="2015" name="Proc. Natl. Acad. Sci. U.S.A.">
        <title>Networks of energetic and metabolic interactions define dynamics in microbial communities.</title>
        <authorList>
            <person name="Embree M."/>
            <person name="Liu J.K."/>
            <person name="Al-Bassam M.M."/>
            <person name="Zengler K."/>
        </authorList>
    </citation>
    <scope>NUCLEOTIDE SEQUENCE</scope>
</reference>
<dbReference type="NCBIfam" id="TIGR01120">
    <property type="entry name" value="rpiB"/>
    <property type="match status" value="1"/>
</dbReference>
<organism evidence="3">
    <name type="scientific">hydrocarbon metagenome</name>
    <dbReference type="NCBI Taxonomy" id="938273"/>
    <lineage>
        <taxon>unclassified sequences</taxon>
        <taxon>metagenomes</taxon>
        <taxon>ecological metagenomes</taxon>
    </lineage>
</organism>
<evidence type="ECO:0000313" key="3">
    <source>
        <dbReference type="EMBL" id="KUG23184.1"/>
    </source>
</evidence>
<dbReference type="PANTHER" id="PTHR43732">
    <property type="entry name" value="RIBOSE 5-PHOSPHATE ISOMERASE-RELATED"/>
    <property type="match status" value="1"/>
</dbReference>
<protein>
    <submittedName>
        <fullName evidence="3">Ribose 5-phosphate isomerase b</fullName>
        <ecNumber evidence="3">5.3.1.6</ecNumber>
    </submittedName>
</protein>
<evidence type="ECO:0000256" key="2">
    <source>
        <dbReference type="ARBA" id="ARBA00023235"/>
    </source>
</evidence>
<keyword evidence="2 3" id="KW-0413">Isomerase</keyword>
<dbReference type="GO" id="GO:0004751">
    <property type="term" value="F:ribose-5-phosphate isomerase activity"/>
    <property type="evidence" value="ECO:0007669"/>
    <property type="project" value="UniProtKB-EC"/>
</dbReference>
<dbReference type="AlphaFoldDB" id="A0A0W8FQK7"/>
<dbReference type="PANTHER" id="PTHR43732:SF1">
    <property type="entry name" value="RIBOSE 5-PHOSPHATE ISOMERASE"/>
    <property type="match status" value="1"/>
</dbReference>